<dbReference type="CDD" id="cd01948">
    <property type="entry name" value="EAL"/>
    <property type="match status" value="1"/>
</dbReference>
<feature type="domain" description="Response regulatory" evidence="2">
    <location>
        <begin position="54"/>
        <end position="174"/>
    </location>
</feature>
<comment type="caution">
    <text evidence="4">The sequence shown here is derived from an EMBL/GenBank/DDBJ whole genome shotgun (WGS) entry which is preliminary data.</text>
</comment>
<dbReference type="InterPro" id="IPR035919">
    <property type="entry name" value="EAL_sf"/>
</dbReference>
<dbReference type="Gene3D" id="3.40.50.2300">
    <property type="match status" value="1"/>
</dbReference>
<dbReference type="SUPFAM" id="SSF52172">
    <property type="entry name" value="CheY-like"/>
    <property type="match status" value="1"/>
</dbReference>
<evidence type="ECO:0000259" key="2">
    <source>
        <dbReference type="PROSITE" id="PS50110"/>
    </source>
</evidence>
<dbReference type="GO" id="GO:0071111">
    <property type="term" value="F:cyclic-guanylate-specific phosphodiesterase activity"/>
    <property type="evidence" value="ECO:0007669"/>
    <property type="project" value="InterPro"/>
</dbReference>
<proteinExistence type="predicted"/>
<dbReference type="AlphaFoldDB" id="A0A1Y1SFV3"/>
<dbReference type="PANTHER" id="PTHR33121:SF79">
    <property type="entry name" value="CYCLIC DI-GMP PHOSPHODIESTERASE PDED-RELATED"/>
    <property type="match status" value="1"/>
</dbReference>
<feature type="modified residue" description="4-aspartylphosphate" evidence="1">
    <location>
        <position position="104"/>
    </location>
</feature>
<dbReference type="SUPFAM" id="SSF141868">
    <property type="entry name" value="EAL domain-like"/>
    <property type="match status" value="1"/>
</dbReference>
<feature type="domain" description="EAL" evidence="3">
    <location>
        <begin position="185"/>
        <end position="437"/>
    </location>
</feature>
<gene>
    <name evidence="4" type="ORF">ATO7_01630</name>
</gene>
<dbReference type="PANTHER" id="PTHR33121">
    <property type="entry name" value="CYCLIC DI-GMP PHOSPHODIESTERASE PDEF"/>
    <property type="match status" value="1"/>
</dbReference>
<dbReference type="STRING" id="1317117.ATO7_01630"/>
<name>A0A1Y1SFV3_9GAMM</name>
<dbReference type="GO" id="GO:0000160">
    <property type="term" value="P:phosphorelay signal transduction system"/>
    <property type="evidence" value="ECO:0007669"/>
    <property type="project" value="InterPro"/>
</dbReference>
<dbReference type="Proteomes" id="UP000192342">
    <property type="component" value="Unassembled WGS sequence"/>
</dbReference>
<dbReference type="EMBL" id="AQQV01000001">
    <property type="protein sequence ID" value="ORE88535.1"/>
    <property type="molecule type" value="Genomic_DNA"/>
</dbReference>
<dbReference type="InterPro" id="IPR001633">
    <property type="entry name" value="EAL_dom"/>
</dbReference>
<dbReference type="SMART" id="SM00052">
    <property type="entry name" value="EAL"/>
    <property type="match status" value="1"/>
</dbReference>
<evidence type="ECO:0000259" key="3">
    <source>
        <dbReference type="PROSITE" id="PS50883"/>
    </source>
</evidence>
<dbReference type="PROSITE" id="PS50110">
    <property type="entry name" value="RESPONSE_REGULATORY"/>
    <property type="match status" value="1"/>
</dbReference>
<reference evidence="4 5" key="1">
    <citation type="submission" date="2013-04" db="EMBL/GenBank/DDBJ databases">
        <title>Oceanococcus atlanticus 22II-S10r2 Genome Sequencing.</title>
        <authorList>
            <person name="Lai Q."/>
            <person name="Li G."/>
            <person name="Shao Z."/>
        </authorList>
    </citation>
    <scope>NUCLEOTIDE SEQUENCE [LARGE SCALE GENOMIC DNA]</scope>
    <source>
        <strain evidence="4 5">22II-S10r2</strain>
    </source>
</reference>
<dbReference type="PROSITE" id="PS50883">
    <property type="entry name" value="EAL"/>
    <property type="match status" value="1"/>
</dbReference>
<dbReference type="InterPro" id="IPR011006">
    <property type="entry name" value="CheY-like_superfamily"/>
</dbReference>
<dbReference type="Gene3D" id="3.20.20.450">
    <property type="entry name" value="EAL domain"/>
    <property type="match status" value="1"/>
</dbReference>
<dbReference type="InterPro" id="IPR050706">
    <property type="entry name" value="Cyclic-di-GMP_PDE-like"/>
</dbReference>
<organism evidence="4 5">
    <name type="scientific">Oceanococcus atlanticus</name>
    <dbReference type="NCBI Taxonomy" id="1317117"/>
    <lineage>
        <taxon>Bacteria</taxon>
        <taxon>Pseudomonadati</taxon>
        <taxon>Pseudomonadota</taxon>
        <taxon>Gammaproteobacteria</taxon>
        <taxon>Chromatiales</taxon>
        <taxon>Oceanococcaceae</taxon>
        <taxon>Oceanococcus</taxon>
    </lineage>
</organism>
<keyword evidence="5" id="KW-1185">Reference proteome</keyword>
<keyword evidence="1" id="KW-0597">Phosphoprotein</keyword>
<dbReference type="SMART" id="SM00448">
    <property type="entry name" value="REC"/>
    <property type="match status" value="1"/>
</dbReference>
<accession>A0A1Y1SFV3</accession>
<sequence>MRGPWRAAKLVQDPGLSVLISFALHSLAWAGRLKTTAAMEILSAPQLKRLQGSDVLVVDDSAAIRSVLVALLQRLGIAHIREAENGLSAMALMQQRAADIVLCDLNMPGMDGVELLRTLASASPGIAVLPISSLDARLRFAVSRMAGELGLHVLGVLAKPFKEEDLLRALADFGQAPAVRTTTATAFSADDLADALDANRIEIHYQPQVRMIDAELVGFEALVRLRDRDGELVSPDAFIAMSESNGDIHRLTHQIIERSLKQLSLWSRQGRDFALSVNLSAASMTQLDLPEHIEAIAQSYGLSADRINIELTETQVQVGAELYDVMTRFRMRGFGLSIDDFGTGDSSLTRLRSMPFTELKIDQEFVRGCTRSQEQQSIVNSSIELGHQLGMLIVAEGVQSPEEWDVLGAVGCDIAQGYLISPPLPPGDVPAWANSWKRLNAESIMSRAGQESH</sequence>
<dbReference type="Pfam" id="PF00072">
    <property type="entry name" value="Response_reg"/>
    <property type="match status" value="1"/>
</dbReference>
<evidence type="ECO:0000313" key="5">
    <source>
        <dbReference type="Proteomes" id="UP000192342"/>
    </source>
</evidence>
<evidence type="ECO:0000313" key="4">
    <source>
        <dbReference type="EMBL" id="ORE88535.1"/>
    </source>
</evidence>
<dbReference type="InterPro" id="IPR001789">
    <property type="entry name" value="Sig_transdc_resp-reg_receiver"/>
</dbReference>
<protein>
    <submittedName>
        <fullName evidence="4">Response regulator receiver modulated diguanylate phosphodiesterase</fullName>
    </submittedName>
</protein>
<evidence type="ECO:0000256" key="1">
    <source>
        <dbReference type="PROSITE-ProRule" id="PRU00169"/>
    </source>
</evidence>
<dbReference type="Pfam" id="PF00563">
    <property type="entry name" value="EAL"/>
    <property type="match status" value="1"/>
</dbReference>